<accession>A0A1J8Q4V9</accession>
<dbReference type="AlphaFoldDB" id="A0A1J8Q4V9"/>
<reference evidence="1 2" key="1">
    <citation type="submission" date="2016-03" db="EMBL/GenBank/DDBJ databases">
        <title>Comparative genomics of the ectomycorrhizal sister species Rhizopogon vinicolor and Rhizopogon vesiculosus (Basidiomycota: Boletales) reveals a divergence of the mating type B locus.</title>
        <authorList>
            <person name="Mujic A.B."/>
            <person name="Kuo A."/>
            <person name="Tritt A."/>
            <person name="Lipzen A."/>
            <person name="Chen C."/>
            <person name="Johnson J."/>
            <person name="Sharma A."/>
            <person name="Barry K."/>
            <person name="Grigoriev I.V."/>
            <person name="Spatafora J.W."/>
        </authorList>
    </citation>
    <scope>NUCLEOTIDE SEQUENCE [LARGE SCALE GENOMIC DNA]</scope>
    <source>
        <strain evidence="1 2">AM-OR11-056</strain>
    </source>
</reference>
<organism evidence="1 2">
    <name type="scientific">Rhizopogon vesiculosus</name>
    <dbReference type="NCBI Taxonomy" id="180088"/>
    <lineage>
        <taxon>Eukaryota</taxon>
        <taxon>Fungi</taxon>
        <taxon>Dikarya</taxon>
        <taxon>Basidiomycota</taxon>
        <taxon>Agaricomycotina</taxon>
        <taxon>Agaricomycetes</taxon>
        <taxon>Agaricomycetidae</taxon>
        <taxon>Boletales</taxon>
        <taxon>Suillineae</taxon>
        <taxon>Rhizopogonaceae</taxon>
        <taxon>Rhizopogon</taxon>
    </lineage>
</organism>
<name>A0A1J8Q4V9_9AGAM</name>
<evidence type="ECO:0000313" key="1">
    <source>
        <dbReference type="EMBL" id="OJA15687.1"/>
    </source>
</evidence>
<evidence type="ECO:0000313" key="2">
    <source>
        <dbReference type="Proteomes" id="UP000183567"/>
    </source>
</evidence>
<proteinExistence type="predicted"/>
<dbReference type="Proteomes" id="UP000183567">
    <property type="component" value="Unassembled WGS sequence"/>
</dbReference>
<gene>
    <name evidence="1" type="ORF">AZE42_14101</name>
</gene>
<sequence length="44" mass="5113">MPKRSRKVWQAMENLSGYWAKKQRTSANKENANAHDCAESFNNN</sequence>
<keyword evidence="2" id="KW-1185">Reference proteome</keyword>
<dbReference type="EMBL" id="LVVM01002941">
    <property type="protein sequence ID" value="OJA15687.1"/>
    <property type="molecule type" value="Genomic_DNA"/>
</dbReference>
<protein>
    <submittedName>
        <fullName evidence="1">Uncharacterized protein</fullName>
    </submittedName>
</protein>
<comment type="caution">
    <text evidence="1">The sequence shown here is derived from an EMBL/GenBank/DDBJ whole genome shotgun (WGS) entry which is preliminary data.</text>
</comment>